<sequence length="91" mass="9960">MPRGEPFELRSVAIRAGQLLAKRLLSDSSIKMDYYNVPATVFTPMEYEAIGNIEEDALAKFAKDDVEDRTIGVHVIAPDAGEITEGCTVAM</sequence>
<evidence type="ECO:0000256" key="4">
    <source>
        <dbReference type="ARBA" id="ARBA00023157"/>
    </source>
</evidence>
<dbReference type="GO" id="GO:0004362">
    <property type="term" value="F:glutathione-disulfide reductase (NADPH) activity"/>
    <property type="evidence" value="ECO:0007669"/>
    <property type="project" value="TreeGrafter"/>
</dbReference>
<dbReference type="SUPFAM" id="SSF55424">
    <property type="entry name" value="FAD/NAD-linked reductases, dimerisation (C-terminal) domain"/>
    <property type="match status" value="1"/>
</dbReference>
<dbReference type="EMBL" id="CAJOBE010002638">
    <property type="protein sequence ID" value="CAF3834703.1"/>
    <property type="molecule type" value="Genomic_DNA"/>
</dbReference>
<dbReference type="InterPro" id="IPR046952">
    <property type="entry name" value="GSHR/TRXR-like"/>
</dbReference>
<dbReference type="GO" id="GO:0005829">
    <property type="term" value="C:cytosol"/>
    <property type="evidence" value="ECO:0007669"/>
    <property type="project" value="TreeGrafter"/>
</dbReference>
<evidence type="ECO:0000256" key="5">
    <source>
        <dbReference type="ARBA" id="ARBA00023284"/>
    </source>
</evidence>
<dbReference type="PANTHER" id="PTHR42737:SF8">
    <property type="entry name" value="THIOREDOXIN-DISULFIDE REDUCTASE"/>
    <property type="match status" value="1"/>
</dbReference>
<reference evidence="6" key="1">
    <citation type="submission" date="2021-02" db="EMBL/GenBank/DDBJ databases">
        <authorList>
            <person name="Nowell W R."/>
        </authorList>
    </citation>
    <scope>NUCLEOTIDE SEQUENCE</scope>
</reference>
<comment type="caution">
    <text evidence="6">The sequence shown here is derived from an EMBL/GenBank/DDBJ whole genome shotgun (WGS) entry which is preliminary data.</text>
</comment>
<dbReference type="Gene3D" id="3.50.50.60">
    <property type="entry name" value="FAD/NAD(P)-binding domain"/>
    <property type="match status" value="1"/>
</dbReference>
<dbReference type="PANTHER" id="PTHR42737">
    <property type="entry name" value="GLUTATHIONE REDUCTASE"/>
    <property type="match status" value="1"/>
</dbReference>
<dbReference type="Proteomes" id="UP000663823">
    <property type="component" value="Unassembled WGS sequence"/>
</dbReference>
<dbReference type="GO" id="GO:0034599">
    <property type="term" value="P:cellular response to oxidative stress"/>
    <property type="evidence" value="ECO:0007669"/>
    <property type="project" value="TreeGrafter"/>
</dbReference>
<dbReference type="InterPro" id="IPR036188">
    <property type="entry name" value="FAD/NAD-bd_sf"/>
</dbReference>
<protein>
    <submittedName>
        <fullName evidence="6">Uncharacterized protein</fullName>
    </submittedName>
</protein>
<comment type="cofactor">
    <cofactor evidence="1">
        <name>FAD</name>
        <dbReference type="ChEBI" id="CHEBI:57692"/>
    </cofactor>
</comment>
<evidence type="ECO:0000313" key="8">
    <source>
        <dbReference type="Proteomes" id="UP000663874"/>
    </source>
</evidence>
<evidence type="ECO:0000256" key="2">
    <source>
        <dbReference type="ARBA" id="ARBA00007532"/>
    </source>
</evidence>
<keyword evidence="4" id="KW-1015">Disulfide bond</keyword>
<dbReference type="GO" id="GO:0050660">
    <property type="term" value="F:flavin adenine dinucleotide binding"/>
    <property type="evidence" value="ECO:0007669"/>
    <property type="project" value="InterPro"/>
</dbReference>
<evidence type="ECO:0000313" key="6">
    <source>
        <dbReference type="EMBL" id="CAF3834703.1"/>
    </source>
</evidence>
<dbReference type="EMBL" id="CAJOAX010004761">
    <property type="protein sequence ID" value="CAF3920056.1"/>
    <property type="molecule type" value="Genomic_DNA"/>
</dbReference>
<dbReference type="GO" id="GO:0005739">
    <property type="term" value="C:mitochondrion"/>
    <property type="evidence" value="ECO:0007669"/>
    <property type="project" value="TreeGrafter"/>
</dbReference>
<keyword evidence="5" id="KW-0676">Redox-active center</keyword>
<gene>
    <name evidence="6" type="ORF">FNK824_LOCUS16972</name>
    <name evidence="7" type="ORF">OTI717_LOCUS24772</name>
</gene>
<organism evidence="6 8">
    <name type="scientific">Rotaria sordida</name>
    <dbReference type="NCBI Taxonomy" id="392033"/>
    <lineage>
        <taxon>Eukaryota</taxon>
        <taxon>Metazoa</taxon>
        <taxon>Spiralia</taxon>
        <taxon>Gnathifera</taxon>
        <taxon>Rotifera</taxon>
        <taxon>Eurotatoria</taxon>
        <taxon>Bdelloidea</taxon>
        <taxon>Philodinida</taxon>
        <taxon>Philodinidae</taxon>
        <taxon>Rotaria</taxon>
    </lineage>
</organism>
<evidence type="ECO:0000256" key="1">
    <source>
        <dbReference type="ARBA" id="ARBA00001974"/>
    </source>
</evidence>
<dbReference type="GO" id="GO:0006749">
    <property type="term" value="P:glutathione metabolic process"/>
    <property type="evidence" value="ECO:0007669"/>
    <property type="project" value="TreeGrafter"/>
</dbReference>
<dbReference type="Proteomes" id="UP000663874">
    <property type="component" value="Unassembled WGS sequence"/>
</dbReference>
<name>A0A819DTT3_9BILA</name>
<dbReference type="InterPro" id="IPR016156">
    <property type="entry name" value="FAD/NAD-linked_Rdtase_dimer_sf"/>
</dbReference>
<dbReference type="AlphaFoldDB" id="A0A819DTT3"/>
<proteinExistence type="inferred from homology"/>
<evidence type="ECO:0000256" key="3">
    <source>
        <dbReference type="ARBA" id="ARBA00023002"/>
    </source>
</evidence>
<keyword evidence="3" id="KW-0560">Oxidoreductase</keyword>
<dbReference type="GO" id="GO:0045454">
    <property type="term" value="P:cell redox homeostasis"/>
    <property type="evidence" value="ECO:0007669"/>
    <property type="project" value="InterPro"/>
</dbReference>
<accession>A0A819DTT3</accession>
<comment type="similarity">
    <text evidence="2">Belongs to the class-I pyridine nucleotide-disulfide oxidoreductase family.</text>
</comment>
<evidence type="ECO:0000313" key="7">
    <source>
        <dbReference type="EMBL" id="CAF3920056.1"/>
    </source>
</evidence>